<dbReference type="InterPro" id="IPR003615">
    <property type="entry name" value="HNH_nuc"/>
</dbReference>
<evidence type="ECO:0000313" key="1">
    <source>
        <dbReference type="EMBL" id="ULN40405.1"/>
    </source>
</evidence>
<gene>
    <name evidence="1" type="ORF">MI149_22480</name>
</gene>
<dbReference type="GO" id="GO:0004519">
    <property type="term" value="F:endonuclease activity"/>
    <property type="evidence" value="ECO:0007669"/>
    <property type="project" value="UniProtKB-KW"/>
</dbReference>
<name>A0ABY3THH9_9MYCO</name>
<keyword evidence="1" id="KW-0255">Endonuclease</keyword>
<proteinExistence type="predicted"/>
<keyword evidence="1" id="KW-0540">Nuclease</keyword>
<evidence type="ECO:0000313" key="2">
    <source>
        <dbReference type="Proteomes" id="UP001055337"/>
    </source>
</evidence>
<keyword evidence="2" id="KW-1185">Reference proteome</keyword>
<dbReference type="Gene3D" id="1.10.30.50">
    <property type="match status" value="1"/>
</dbReference>
<dbReference type="Proteomes" id="UP001055337">
    <property type="component" value="Chromosome"/>
</dbReference>
<keyword evidence="1" id="KW-0378">Hydrolase</keyword>
<dbReference type="RefSeq" id="WP_240177199.1">
    <property type="nucleotide sequence ID" value="NZ_CP092362.2"/>
</dbReference>
<reference evidence="1" key="1">
    <citation type="submission" date="2022-08" db="EMBL/GenBank/DDBJ databases">
        <title>Whole genome sequencing of non-tuberculosis mycobacteria type-strains.</title>
        <authorList>
            <person name="Igarashi Y."/>
            <person name="Osugi A."/>
            <person name="Mitarai S."/>
        </authorList>
    </citation>
    <scope>NUCLEOTIDE SEQUENCE</scope>
    <source>
        <strain evidence="1">JCM 16369</strain>
    </source>
</reference>
<sequence>MTDDLQNDDAEPSRFYGDIAWWKLRVAPGTNRRFGGEKRLAAYLYFNVPVGGTFTMRQLREALGEEDTPEQAEHLNRRLRNLKPQGWRFTSYKDQYGQAMDEYVLQEKGNKLWLGETTKRSNISAALKRQVYERDHNRCVICGVGAGEPYPGEPGTAARLTAGHRTAEARYGEASLDNLQTECARCNEPARDTPPNPEVLGEVMAAVKQLGAAEKAALLAWLESGYRHRSRVDFAFDRTRKLAASEKDQVMEFLRGATKGMRNQA</sequence>
<accession>A0ABY3THH9</accession>
<dbReference type="CDD" id="cd00085">
    <property type="entry name" value="HNHc"/>
    <property type="match status" value="1"/>
</dbReference>
<dbReference type="EMBL" id="CP092362">
    <property type="protein sequence ID" value="ULN40405.1"/>
    <property type="molecule type" value="Genomic_DNA"/>
</dbReference>
<protein>
    <submittedName>
        <fullName evidence="1">HNH endonuclease</fullName>
    </submittedName>
</protein>
<organism evidence="1 2">
    <name type="scientific">Mycolicibacterium crocinum</name>
    <dbReference type="NCBI Taxonomy" id="388459"/>
    <lineage>
        <taxon>Bacteria</taxon>
        <taxon>Bacillati</taxon>
        <taxon>Actinomycetota</taxon>
        <taxon>Actinomycetes</taxon>
        <taxon>Mycobacteriales</taxon>
        <taxon>Mycobacteriaceae</taxon>
        <taxon>Mycolicibacterium</taxon>
    </lineage>
</organism>